<dbReference type="AlphaFoldDB" id="K6DE37"/>
<dbReference type="GO" id="GO:0015940">
    <property type="term" value="P:pantothenate biosynthetic process"/>
    <property type="evidence" value="ECO:0007669"/>
    <property type="project" value="UniProtKB-UniPathway"/>
</dbReference>
<evidence type="ECO:0000256" key="10">
    <source>
        <dbReference type="ARBA" id="ARBA00048793"/>
    </source>
</evidence>
<feature type="domain" description="Ketopantoate reductase C-terminal" evidence="13">
    <location>
        <begin position="177"/>
        <end position="292"/>
    </location>
</feature>
<evidence type="ECO:0000256" key="5">
    <source>
        <dbReference type="ARBA" id="ARBA00019465"/>
    </source>
</evidence>
<dbReference type="Pfam" id="PF02558">
    <property type="entry name" value="ApbA"/>
    <property type="match status" value="1"/>
</dbReference>
<evidence type="ECO:0000256" key="11">
    <source>
        <dbReference type="RuleBase" id="RU362068"/>
    </source>
</evidence>
<evidence type="ECO:0000256" key="2">
    <source>
        <dbReference type="ARBA" id="ARBA00004994"/>
    </source>
</evidence>
<evidence type="ECO:0000256" key="9">
    <source>
        <dbReference type="ARBA" id="ARBA00032024"/>
    </source>
</evidence>
<evidence type="ECO:0000259" key="12">
    <source>
        <dbReference type="Pfam" id="PF02558"/>
    </source>
</evidence>
<evidence type="ECO:0000313" key="14">
    <source>
        <dbReference type="EMBL" id="EKN66328.1"/>
    </source>
</evidence>
<comment type="function">
    <text evidence="1 11">Catalyzes the NADPH-dependent reduction of ketopantoate into pantoic acid.</text>
</comment>
<proteinExistence type="inferred from homology"/>
<dbReference type="EMBL" id="AJLS01000118">
    <property type="protein sequence ID" value="EKN66328.1"/>
    <property type="molecule type" value="Genomic_DNA"/>
</dbReference>
<dbReference type="InterPro" id="IPR008927">
    <property type="entry name" value="6-PGluconate_DH-like_C_sf"/>
</dbReference>
<dbReference type="Gene3D" id="1.10.1040.10">
    <property type="entry name" value="N-(1-d-carboxylethyl)-l-norvaline Dehydrogenase, domain 2"/>
    <property type="match status" value="1"/>
</dbReference>
<dbReference type="GO" id="GO:0005737">
    <property type="term" value="C:cytoplasm"/>
    <property type="evidence" value="ECO:0007669"/>
    <property type="project" value="TreeGrafter"/>
</dbReference>
<keyword evidence="6 11" id="KW-0566">Pantothenate biosynthesis</keyword>
<comment type="similarity">
    <text evidence="3 11">Belongs to the ketopantoate reductase family.</text>
</comment>
<comment type="pathway">
    <text evidence="2 11">Cofactor biosynthesis; (R)-pantothenate biosynthesis; (R)-pantoate from 3-methyl-2-oxobutanoate: step 2/2.</text>
</comment>
<evidence type="ECO:0000256" key="7">
    <source>
        <dbReference type="ARBA" id="ARBA00022857"/>
    </source>
</evidence>
<dbReference type="GO" id="GO:0050661">
    <property type="term" value="F:NADP binding"/>
    <property type="evidence" value="ECO:0007669"/>
    <property type="project" value="TreeGrafter"/>
</dbReference>
<sequence>MKVGIIGAGSIGLLFASYISRVFEVAIYTRTAKQAQEINKNGIILRKGEEEKVTMVKAQPFSLWQGTEDVTIIAVKQYQLPSIIEKINLLSVMPDHFLFLQNGMGHLKLLEEIGANHLYVGSIEHGALKENSYTVSHNGNGVTNVAVFKGDTITLQQFSSAFTREFPMSFQEDFYPMLEKKLIVNAVINPLTALLQVKNGVLIANPFYYQAVRNIFAEISFILNLEQSDEYLQLVIDICKNTADNRSSMLKDMEANRLTEVDAILGYLLDEARRQEKQAPQISNLYHFIKGNELEREEVL</sequence>
<accession>K6DE37</accession>
<dbReference type="NCBIfam" id="TIGR00745">
    <property type="entry name" value="apbA_panE"/>
    <property type="match status" value="1"/>
</dbReference>
<dbReference type="NCBIfam" id="NF005093">
    <property type="entry name" value="PRK06522.2-4"/>
    <property type="match status" value="1"/>
</dbReference>
<dbReference type="InterPro" id="IPR003710">
    <property type="entry name" value="ApbA"/>
</dbReference>
<evidence type="ECO:0000256" key="6">
    <source>
        <dbReference type="ARBA" id="ARBA00022655"/>
    </source>
</evidence>
<dbReference type="InterPro" id="IPR013752">
    <property type="entry name" value="KPA_reductase"/>
</dbReference>
<gene>
    <name evidence="14" type="ORF">BABA_16307</name>
</gene>
<dbReference type="Proteomes" id="UP000006316">
    <property type="component" value="Unassembled WGS sequence"/>
</dbReference>
<protein>
    <recommendedName>
        <fullName evidence="5 11">2-dehydropantoate 2-reductase</fullName>
        <ecNumber evidence="4 11">1.1.1.169</ecNumber>
    </recommendedName>
    <alternativeName>
        <fullName evidence="9 11">Ketopantoate reductase</fullName>
    </alternativeName>
</protein>
<dbReference type="Pfam" id="PF08546">
    <property type="entry name" value="ApbA_C"/>
    <property type="match status" value="1"/>
</dbReference>
<comment type="catalytic activity">
    <reaction evidence="10 11">
        <text>(R)-pantoate + NADP(+) = 2-dehydropantoate + NADPH + H(+)</text>
        <dbReference type="Rhea" id="RHEA:16233"/>
        <dbReference type="ChEBI" id="CHEBI:11561"/>
        <dbReference type="ChEBI" id="CHEBI:15378"/>
        <dbReference type="ChEBI" id="CHEBI:15980"/>
        <dbReference type="ChEBI" id="CHEBI:57783"/>
        <dbReference type="ChEBI" id="CHEBI:58349"/>
        <dbReference type="EC" id="1.1.1.169"/>
    </reaction>
</comment>
<dbReference type="SUPFAM" id="SSF51735">
    <property type="entry name" value="NAD(P)-binding Rossmann-fold domains"/>
    <property type="match status" value="1"/>
</dbReference>
<evidence type="ECO:0000256" key="1">
    <source>
        <dbReference type="ARBA" id="ARBA00002919"/>
    </source>
</evidence>
<evidence type="ECO:0000256" key="4">
    <source>
        <dbReference type="ARBA" id="ARBA00013014"/>
    </source>
</evidence>
<dbReference type="RefSeq" id="WP_007086257.1">
    <property type="nucleotide sequence ID" value="NZ_AJLS01000118.1"/>
</dbReference>
<keyword evidence="15" id="KW-1185">Reference proteome</keyword>
<keyword evidence="8 11" id="KW-0560">Oxidoreductase</keyword>
<name>K6DE37_9BACI</name>
<dbReference type="InterPro" id="IPR050838">
    <property type="entry name" value="Ketopantoate_reductase"/>
</dbReference>
<dbReference type="PANTHER" id="PTHR43765">
    <property type="entry name" value="2-DEHYDROPANTOATE 2-REDUCTASE-RELATED"/>
    <property type="match status" value="1"/>
</dbReference>
<dbReference type="eggNOG" id="COG1893">
    <property type="taxonomic scope" value="Bacteria"/>
</dbReference>
<dbReference type="SUPFAM" id="SSF48179">
    <property type="entry name" value="6-phosphogluconate dehydrogenase C-terminal domain-like"/>
    <property type="match status" value="1"/>
</dbReference>
<dbReference type="Gene3D" id="3.40.50.720">
    <property type="entry name" value="NAD(P)-binding Rossmann-like Domain"/>
    <property type="match status" value="1"/>
</dbReference>
<comment type="caution">
    <text evidence="14">The sequence shown here is derived from an EMBL/GenBank/DDBJ whole genome shotgun (WGS) entry which is preliminary data.</text>
</comment>
<dbReference type="InterPro" id="IPR013328">
    <property type="entry name" value="6PGD_dom2"/>
</dbReference>
<dbReference type="PANTHER" id="PTHR43765:SF2">
    <property type="entry name" value="2-DEHYDROPANTOATE 2-REDUCTASE"/>
    <property type="match status" value="1"/>
</dbReference>
<dbReference type="EC" id="1.1.1.169" evidence="4 11"/>
<dbReference type="InterPro" id="IPR013332">
    <property type="entry name" value="KPR_N"/>
</dbReference>
<dbReference type="PATRIC" id="fig|1117379.3.peg.3385"/>
<dbReference type="STRING" id="1117379.BABA_16307"/>
<evidence type="ECO:0000313" key="15">
    <source>
        <dbReference type="Proteomes" id="UP000006316"/>
    </source>
</evidence>
<dbReference type="OrthoDB" id="9800163at2"/>
<dbReference type="GO" id="GO:0008677">
    <property type="term" value="F:2-dehydropantoate 2-reductase activity"/>
    <property type="evidence" value="ECO:0007669"/>
    <property type="project" value="UniProtKB-EC"/>
</dbReference>
<dbReference type="UniPathway" id="UPA00028">
    <property type="reaction ID" value="UER00004"/>
</dbReference>
<feature type="domain" description="Ketopantoate reductase N-terminal" evidence="12">
    <location>
        <begin position="3"/>
        <end position="148"/>
    </location>
</feature>
<evidence type="ECO:0000259" key="13">
    <source>
        <dbReference type="Pfam" id="PF08546"/>
    </source>
</evidence>
<evidence type="ECO:0000256" key="8">
    <source>
        <dbReference type="ARBA" id="ARBA00023002"/>
    </source>
</evidence>
<keyword evidence="7 11" id="KW-0521">NADP</keyword>
<reference evidence="14 15" key="1">
    <citation type="journal article" date="2012" name="Front. Microbiol.">
        <title>Redundancy and modularity in membrane-associated dissimilatory nitrate reduction in Bacillus.</title>
        <authorList>
            <person name="Heylen K."/>
            <person name="Keltjens J."/>
        </authorList>
    </citation>
    <scope>NUCLEOTIDE SEQUENCE [LARGE SCALE GENOMIC DNA]</scope>
    <source>
        <strain evidence="15">LMG 21833T</strain>
    </source>
</reference>
<dbReference type="InterPro" id="IPR036291">
    <property type="entry name" value="NAD(P)-bd_dom_sf"/>
</dbReference>
<organism evidence="14 15">
    <name type="scientific">Neobacillus bataviensis LMG 21833</name>
    <dbReference type="NCBI Taxonomy" id="1117379"/>
    <lineage>
        <taxon>Bacteria</taxon>
        <taxon>Bacillati</taxon>
        <taxon>Bacillota</taxon>
        <taxon>Bacilli</taxon>
        <taxon>Bacillales</taxon>
        <taxon>Bacillaceae</taxon>
        <taxon>Neobacillus</taxon>
    </lineage>
</organism>
<evidence type="ECO:0000256" key="3">
    <source>
        <dbReference type="ARBA" id="ARBA00007870"/>
    </source>
</evidence>